<accession>A0ABD3QHW5</accession>
<protein>
    <recommendedName>
        <fullName evidence="1">ABC1 atypical kinase-like domain-containing protein</fullName>
    </recommendedName>
</protein>
<keyword evidence="3" id="KW-1185">Reference proteome</keyword>
<dbReference type="Pfam" id="PF03109">
    <property type="entry name" value="ABC1"/>
    <property type="match status" value="2"/>
</dbReference>
<feature type="domain" description="ABC1 atypical kinase-like" evidence="1">
    <location>
        <begin position="448"/>
        <end position="524"/>
    </location>
</feature>
<dbReference type="PANTHER" id="PTHR43173:SF34">
    <property type="entry name" value="ABC1 ATYPICAL KINASE-LIKE DOMAIN-CONTAINING PROTEIN"/>
    <property type="match status" value="1"/>
</dbReference>
<dbReference type="InterPro" id="IPR051130">
    <property type="entry name" value="Mito_struct-func_regulator"/>
</dbReference>
<evidence type="ECO:0000313" key="3">
    <source>
        <dbReference type="Proteomes" id="UP001516023"/>
    </source>
</evidence>
<dbReference type="CDD" id="cd05121">
    <property type="entry name" value="ABC1_ADCK3-like"/>
    <property type="match status" value="1"/>
</dbReference>
<feature type="domain" description="ABC1 atypical kinase-like" evidence="1">
    <location>
        <begin position="150"/>
        <end position="319"/>
    </location>
</feature>
<proteinExistence type="predicted"/>
<dbReference type="EMBL" id="JABMIG020000035">
    <property type="protein sequence ID" value="KAL3799945.1"/>
    <property type="molecule type" value="Genomic_DNA"/>
</dbReference>
<dbReference type="InterPro" id="IPR004147">
    <property type="entry name" value="ABC1_dom"/>
</dbReference>
<organism evidence="2 3">
    <name type="scientific">Cyclotella cryptica</name>
    <dbReference type="NCBI Taxonomy" id="29204"/>
    <lineage>
        <taxon>Eukaryota</taxon>
        <taxon>Sar</taxon>
        <taxon>Stramenopiles</taxon>
        <taxon>Ochrophyta</taxon>
        <taxon>Bacillariophyta</taxon>
        <taxon>Coscinodiscophyceae</taxon>
        <taxon>Thalassiosirophycidae</taxon>
        <taxon>Stephanodiscales</taxon>
        <taxon>Stephanodiscaceae</taxon>
        <taxon>Cyclotella</taxon>
    </lineage>
</organism>
<dbReference type="Proteomes" id="UP001516023">
    <property type="component" value="Unassembled WGS sequence"/>
</dbReference>
<evidence type="ECO:0000313" key="2">
    <source>
        <dbReference type="EMBL" id="KAL3799945.1"/>
    </source>
</evidence>
<comment type="caution">
    <text evidence="2">The sequence shown here is derived from an EMBL/GenBank/DDBJ whole genome shotgun (WGS) entry which is preliminary data.</text>
</comment>
<name>A0ABD3QHW5_9STRA</name>
<dbReference type="InterPro" id="IPR011009">
    <property type="entry name" value="Kinase-like_dom_sf"/>
</dbReference>
<dbReference type="PANTHER" id="PTHR43173">
    <property type="entry name" value="ABC1 FAMILY PROTEIN"/>
    <property type="match status" value="1"/>
</dbReference>
<dbReference type="SUPFAM" id="SSF56112">
    <property type="entry name" value="Protein kinase-like (PK-like)"/>
    <property type="match status" value="1"/>
</dbReference>
<gene>
    <name evidence="2" type="ORF">HJC23_007418</name>
</gene>
<dbReference type="AlphaFoldDB" id="A0ABD3QHW5"/>
<sequence>MLSTAAAVAARRSTRRTALVLATGAATTTVVASTAVVYSERGLGLKREVDFWSSVAPVVWDYWWHSFQSSPKVKWEEACRRRVDSGTHEQGQTDYDEERKVLLNRLHERNAPKIYNVMLRLGGLYIKLGQVLSVTALPIPEKYREYFRSLQSNVPNHQDFVSTVQPTLERELGAPLHEIFDSIDEIPCGAASIGQAHRATLKETKEEVIVKVQYPDARWQVPADIECVGDLLQLCVWFGIVDESTSRLSYEEFARQFLSELDYENEVRNLKRVYESSLDPRAPYLLRGVVLPRVFDEYCTKQVITMSYLPGRKFEEETKRQLSLIGVDTKRSIHSIIRETGDKYETFDDKREDAATLSKPLALSSQQSTLSWKARLSSIMSTLVSVDFVFALVRFSRRVALWSQGATVKWIQLASSFSIVPPDWKEWADERQNLILQNMRLDWTEEAVHTLFDVHGYQILNQGLFNADPHPGNILVDFPMDVNKKPTIGLIDYGQCKHLTPTERVKIARLILSIAEKESDDVIADHFRTLGIKTKNDSTRFLSDFGRLMFGSLEAKHLDHSWHKDLHKEDRVLYFPKELSMVYRTALLLRGLAMSLQFNPSVGEVWKHHALEAIKAHDCG</sequence>
<evidence type="ECO:0000259" key="1">
    <source>
        <dbReference type="Pfam" id="PF03109"/>
    </source>
</evidence>
<reference evidence="2 3" key="1">
    <citation type="journal article" date="2020" name="G3 (Bethesda)">
        <title>Improved Reference Genome for Cyclotella cryptica CCMP332, a Model for Cell Wall Morphogenesis, Salinity Adaptation, and Lipid Production in Diatoms (Bacillariophyta).</title>
        <authorList>
            <person name="Roberts W.R."/>
            <person name="Downey K.M."/>
            <person name="Ruck E.C."/>
            <person name="Traller J.C."/>
            <person name="Alverson A.J."/>
        </authorList>
    </citation>
    <scope>NUCLEOTIDE SEQUENCE [LARGE SCALE GENOMIC DNA]</scope>
    <source>
        <strain evidence="2 3">CCMP332</strain>
    </source>
</reference>